<dbReference type="AlphaFoldDB" id="A0A9Q3XT79"/>
<name>A0A9Q3XT79_9LACO</name>
<sequence length="115" mass="13852">MVVKVKSNTTMSDVTGRVNYYYKRANEIHKLIADDENEAERQYTILYKRQKQDNHELWLVRNEAIINNNRPLELYRGFLSHLGFIENTKKNIKWNLNEFRQGKNWFDAELKKMGD</sequence>
<comment type="caution">
    <text evidence="1">The sequence shown here is derived from an EMBL/GenBank/DDBJ whole genome shotgun (WGS) entry which is preliminary data.</text>
</comment>
<evidence type="ECO:0000313" key="1">
    <source>
        <dbReference type="EMBL" id="MBZ5962654.1"/>
    </source>
</evidence>
<dbReference type="EMBL" id="JAHBFI010000014">
    <property type="protein sequence ID" value="MBZ5962654.1"/>
    <property type="molecule type" value="Genomic_DNA"/>
</dbReference>
<dbReference type="RefSeq" id="WP_224144181.1">
    <property type="nucleotide sequence ID" value="NZ_JAHBFI010000014.1"/>
</dbReference>
<reference evidence="1" key="1">
    <citation type="submission" date="2021-05" db="EMBL/GenBank/DDBJ databases">
        <title>Pangenome of Leuconostoc gelidum warrants species status for Leuconostoc gelidum subsp. gasicomitatum.</title>
        <authorList>
            <person name="Johansson P."/>
            <person name="Sade E."/>
            <person name="Hultman J."/>
            <person name="Auvinen P."/>
            <person name="Bjorkroth J."/>
        </authorList>
    </citation>
    <scope>NUCLEOTIDE SEQUENCE</scope>
    <source>
        <strain evidence="1">A.21.4</strain>
    </source>
</reference>
<dbReference type="Proteomes" id="UP000752647">
    <property type="component" value="Unassembled WGS sequence"/>
</dbReference>
<accession>A0A9Q3XT79</accession>
<evidence type="ECO:0000313" key="2">
    <source>
        <dbReference type="Proteomes" id="UP000752647"/>
    </source>
</evidence>
<organism evidence="1 2">
    <name type="scientific">Leuconostoc gasicomitatum</name>
    <dbReference type="NCBI Taxonomy" id="115778"/>
    <lineage>
        <taxon>Bacteria</taxon>
        <taxon>Bacillati</taxon>
        <taxon>Bacillota</taxon>
        <taxon>Bacilli</taxon>
        <taxon>Lactobacillales</taxon>
        <taxon>Lactobacillaceae</taxon>
        <taxon>Leuconostoc</taxon>
        <taxon>Leuconostoc gelidum group</taxon>
    </lineage>
</organism>
<protein>
    <submittedName>
        <fullName evidence="1">Uncharacterized protein</fullName>
    </submittedName>
</protein>
<gene>
    <name evidence="1" type="ORF">KIJ12_05775</name>
</gene>
<proteinExistence type="predicted"/>